<dbReference type="EMBL" id="GL379789">
    <property type="protein sequence ID" value="EGT45592.1"/>
    <property type="molecule type" value="Genomic_DNA"/>
</dbReference>
<dbReference type="eggNOG" id="ENOG502TKTK">
    <property type="taxonomic scope" value="Eukaryota"/>
</dbReference>
<dbReference type="Proteomes" id="UP000008068">
    <property type="component" value="Unassembled WGS sequence"/>
</dbReference>
<dbReference type="InParanoid" id="G0MC44"/>
<organism evidence="3">
    <name type="scientific">Caenorhabditis brenneri</name>
    <name type="common">Nematode worm</name>
    <dbReference type="NCBI Taxonomy" id="135651"/>
    <lineage>
        <taxon>Eukaryota</taxon>
        <taxon>Metazoa</taxon>
        <taxon>Ecdysozoa</taxon>
        <taxon>Nematoda</taxon>
        <taxon>Chromadorea</taxon>
        <taxon>Rhabditida</taxon>
        <taxon>Rhabditina</taxon>
        <taxon>Rhabditomorpha</taxon>
        <taxon>Rhabditoidea</taxon>
        <taxon>Rhabditidae</taxon>
        <taxon>Peloderinae</taxon>
        <taxon>Caenorhabditis</taxon>
    </lineage>
</organism>
<accession>G0MC44</accession>
<dbReference type="OMA" id="YLWIECH"/>
<keyword evidence="3" id="KW-1185">Reference proteome</keyword>
<dbReference type="OrthoDB" id="5909470at2759"/>
<dbReference type="PANTHER" id="PTHR22899">
    <property type="entry name" value="CYCLIN-RELATED F-BOX FAMILY"/>
    <property type="match status" value="1"/>
</dbReference>
<evidence type="ECO:0000313" key="3">
    <source>
        <dbReference type="Proteomes" id="UP000008068"/>
    </source>
</evidence>
<dbReference type="InterPro" id="IPR001810">
    <property type="entry name" value="F-box_dom"/>
</dbReference>
<name>G0MC44_CAEBE</name>
<dbReference type="AlphaFoldDB" id="G0MC44"/>
<dbReference type="PANTHER" id="PTHR22899:SF0">
    <property type="entry name" value="F-BOX ASSOCIATED DOMAIN-CONTAINING PROTEIN-RELATED"/>
    <property type="match status" value="1"/>
</dbReference>
<dbReference type="InterPro" id="IPR053222">
    <property type="entry name" value="Zygotic_Embryogenesis-Asso"/>
</dbReference>
<dbReference type="PROSITE" id="PS50181">
    <property type="entry name" value="FBOX"/>
    <property type="match status" value="1"/>
</dbReference>
<reference evidence="3" key="1">
    <citation type="submission" date="2011-07" db="EMBL/GenBank/DDBJ databases">
        <authorList>
            <consortium name="Caenorhabditis brenneri Sequencing and Analysis Consortium"/>
            <person name="Wilson R.K."/>
        </authorList>
    </citation>
    <scope>NUCLEOTIDE SEQUENCE [LARGE SCALE GENOMIC DNA]</scope>
    <source>
        <strain evidence="3">PB2801</strain>
    </source>
</reference>
<gene>
    <name evidence="2" type="ORF">CAEBREN_23250</name>
</gene>
<evidence type="ECO:0000313" key="2">
    <source>
        <dbReference type="EMBL" id="EGT45592.1"/>
    </source>
</evidence>
<sequence length="323" mass="37375">MAVVAPGFPLLRLPTKARNHAVKTMDILDRISLSLVSKVTKSIVIRCGVNTSFISFTMRELFIVTLTRQNLNLTWCLSQRHKTWDGSNPVELVAANVVQVRKSRTENYRWKKKGFEIKDWINHFLDITRIRCIHKIFFDERGERFDVDSVARTVNGFNLNALVVSDECSSKYANSIFQKVHTNSISLDLNLFPQKVILEKVVIQNCKRVYTQTEFPIKLNDLLIMNCGEFVTKDPRGFSMKTFNRFLKIWKTGFNRRLKRFMIEFGGHFAPDKNVILKGIDHIEVTPARFDFRGANGSRATLLFQHRLSRIMLLVSDGNFIQL</sequence>
<dbReference type="FunCoup" id="G0MC44">
    <property type="interactions" value="1068"/>
</dbReference>
<proteinExistence type="predicted"/>
<dbReference type="HOGENOM" id="CLU_028840_1_3_1"/>
<evidence type="ECO:0000259" key="1">
    <source>
        <dbReference type="PROSITE" id="PS50181"/>
    </source>
</evidence>
<dbReference type="Pfam" id="PF07735">
    <property type="entry name" value="FBA_2"/>
    <property type="match status" value="1"/>
</dbReference>
<dbReference type="InterPro" id="IPR012885">
    <property type="entry name" value="F-box_Sdz-33"/>
</dbReference>
<feature type="domain" description="F-box" evidence="1">
    <location>
        <begin position="7"/>
        <end position="56"/>
    </location>
</feature>
<dbReference type="Pfam" id="PF00646">
    <property type="entry name" value="F-box"/>
    <property type="match status" value="1"/>
</dbReference>
<protein>
    <recommendedName>
        <fullName evidence="1">F-box domain-containing protein</fullName>
    </recommendedName>
</protein>